<dbReference type="KEGG" id="phy:AJ81_06865"/>
<dbReference type="PaxDb" id="1123384-AJ81_06865"/>
<name>A0A0X1KUD3_9THEM</name>
<evidence type="ECO:0000313" key="2">
    <source>
        <dbReference type="Proteomes" id="UP000077469"/>
    </source>
</evidence>
<dbReference type="STRING" id="1123384.AJ81_06865"/>
<dbReference type="EMBL" id="CP007141">
    <property type="protein sequence ID" value="AJC74806.1"/>
    <property type="molecule type" value="Genomic_DNA"/>
</dbReference>
<dbReference type="Proteomes" id="UP000077469">
    <property type="component" value="Chromosome"/>
</dbReference>
<dbReference type="RefSeq" id="WP_031504468.1">
    <property type="nucleotide sequence ID" value="NC_022795.1"/>
</dbReference>
<evidence type="ECO:0008006" key="3">
    <source>
        <dbReference type="Google" id="ProtNLM"/>
    </source>
</evidence>
<keyword evidence="2" id="KW-1185">Reference proteome</keyword>
<organism evidence="1 2">
    <name type="scientific">Pseudothermotoga hypogea DSM 11164 = NBRC 106472</name>
    <dbReference type="NCBI Taxonomy" id="1123384"/>
    <lineage>
        <taxon>Bacteria</taxon>
        <taxon>Thermotogati</taxon>
        <taxon>Thermotogota</taxon>
        <taxon>Thermotogae</taxon>
        <taxon>Thermotogales</taxon>
        <taxon>Thermotogaceae</taxon>
        <taxon>Pseudothermotoga</taxon>
    </lineage>
</organism>
<dbReference type="OrthoDB" id="47564at2"/>
<proteinExistence type="predicted"/>
<evidence type="ECO:0000313" key="1">
    <source>
        <dbReference type="EMBL" id="AJC74806.1"/>
    </source>
</evidence>
<dbReference type="PATRIC" id="fig|1123384.7.peg.1380"/>
<accession>A0A0X1KUD3</accession>
<reference evidence="1 2" key="1">
    <citation type="submission" date="2014-01" db="EMBL/GenBank/DDBJ databases">
        <title>Genome sequencing of Thermotog hypogea.</title>
        <authorList>
            <person name="Zhang X."/>
            <person name="Alvare G."/>
            <person name="Fristensky B."/>
            <person name="Chen L."/>
            <person name="Suen T."/>
            <person name="Chen Q."/>
            <person name="Ma K."/>
        </authorList>
    </citation>
    <scope>NUCLEOTIDE SEQUENCE [LARGE SCALE GENOMIC DNA]</scope>
    <source>
        <strain evidence="1 2">DSM 11164</strain>
    </source>
</reference>
<gene>
    <name evidence="1" type="ORF">AJ81_06865</name>
</gene>
<protein>
    <recommendedName>
        <fullName evidence="3">Outer membrane lipoprotein carrier protein LolA</fullName>
    </recommendedName>
</protein>
<dbReference type="AlphaFoldDB" id="A0A0X1KUD3"/>
<sequence>MRKFFFVFFILFTVLSFATSLLFELVEQFAGVRDFIVDFDLAAEIKLDGVKPFRMSGLLVVRNLEDFYFLVKKPDFVSNLSFAYFSRIKRLVFGAESFQDFENLEIPISSIVQAIQSALRMLQTPLVSVRSEGDYAILTFSRFVAQQLQEPIKVRLEMKDAQLRSIEILSPSEEEKIILKINNLILNAKTDEYFQLRR</sequence>